<proteinExistence type="predicted"/>
<accession>A0A8S5N052</accession>
<evidence type="ECO:0000313" key="1">
    <source>
        <dbReference type="EMBL" id="DAD87507.1"/>
    </source>
</evidence>
<dbReference type="EMBL" id="BK015022">
    <property type="protein sequence ID" value="DAD87507.1"/>
    <property type="molecule type" value="Genomic_DNA"/>
</dbReference>
<protein>
    <submittedName>
        <fullName evidence="1">Uncharacterized protein</fullName>
    </submittedName>
</protein>
<organism evidence="1">
    <name type="scientific">Siphoviridae sp. ctAUQ2</name>
    <dbReference type="NCBI Taxonomy" id="2826182"/>
    <lineage>
        <taxon>Viruses</taxon>
        <taxon>Duplodnaviria</taxon>
        <taxon>Heunggongvirae</taxon>
        <taxon>Uroviricota</taxon>
        <taxon>Caudoviricetes</taxon>
    </lineage>
</organism>
<reference evidence="1" key="1">
    <citation type="journal article" date="2021" name="Proc. Natl. Acad. Sci. U.S.A.">
        <title>A Catalog of Tens of Thousands of Viruses from Human Metagenomes Reveals Hidden Associations with Chronic Diseases.</title>
        <authorList>
            <person name="Tisza M.J."/>
            <person name="Buck C.B."/>
        </authorList>
    </citation>
    <scope>NUCLEOTIDE SEQUENCE</scope>
    <source>
        <strain evidence="1">CtAUQ2</strain>
    </source>
</reference>
<name>A0A8S5N052_9CAUD</name>
<sequence>MKEFTSQVGGRYTYIDDILNLQELSLAMVSLFDGCDNFIISGCQMSGTTLTPGYVFINGKIRYCAGVSGVSTWPIYIYERNTVEKVSYADSGDKVGRNVYGCTVGTSVPTSADLLTGAVPQFIKMTNGGAAMRLKDAFFGKYALTIDSSYNSQSVNKSMSLGGDLTVNGIIQSHNALQTVSGNSKGIVSYNSSGDLIVQSTATGRNAYQLVITNDGAFKFYVGNALLATLTSSGFVASVPITATILSAGTTRCANSDIYNYGTATDAGAIKLNMLGYGGGSSYYRDTIIGNGKGSAILTVTGKTRQCTLSGDLVVTSSNAAAVKIGHAFLAKTDKTLQSYINWQDKNGEVMATLGYASTEDYDLYIRNNLGSVRVESDMYVKGSLFVGGVDIMSVLVGKGDMSTALSSKANVSDVYSKSVADSTFIKRTESISVFVNGAGGGETGKKSVRDSIGAASASDLNGTVQKSQLFKDIVAEGLPIASDSNYVTALENRQRALCENIGAVYKDDAQVAQKDTGWVAVNMKNCSISTLYVRQIGHTVCIQGELHTHHSGTIFTLPNTIDPPKYKIGQSYYKGGEWNCYIAAGSRDCVVDTCNNGCSEYIGFLMTYIV</sequence>